<gene>
    <name evidence="4" type="ORF">SSX86_028185</name>
</gene>
<organism evidence="4 5">
    <name type="scientific">Deinandra increscens subsp. villosa</name>
    <dbReference type="NCBI Taxonomy" id="3103831"/>
    <lineage>
        <taxon>Eukaryota</taxon>
        <taxon>Viridiplantae</taxon>
        <taxon>Streptophyta</taxon>
        <taxon>Embryophyta</taxon>
        <taxon>Tracheophyta</taxon>
        <taxon>Spermatophyta</taxon>
        <taxon>Magnoliopsida</taxon>
        <taxon>eudicotyledons</taxon>
        <taxon>Gunneridae</taxon>
        <taxon>Pentapetalae</taxon>
        <taxon>asterids</taxon>
        <taxon>campanulids</taxon>
        <taxon>Asterales</taxon>
        <taxon>Asteraceae</taxon>
        <taxon>Asteroideae</taxon>
        <taxon>Heliantheae alliance</taxon>
        <taxon>Madieae</taxon>
        <taxon>Madiinae</taxon>
        <taxon>Deinandra</taxon>
    </lineage>
</organism>
<dbReference type="PANTHER" id="PTHR45463:SF8">
    <property type="entry name" value="OS09G0392200 PROTEIN"/>
    <property type="match status" value="1"/>
</dbReference>
<feature type="domain" description="F-box" evidence="2">
    <location>
        <begin position="32"/>
        <end position="71"/>
    </location>
</feature>
<accession>A0AAP0CAB4</accession>
<feature type="compositionally biased region" description="Basic and acidic residues" evidence="1">
    <location>
        <begin position="11"/>
        <end position="25"/>
    </location>
</feature>
<feature type="domain" description="KIB1-4 beta-propeller" evidence="3">
    <location>
        <begin position="100"/>
        <end position="230"/>
    </location>
</feature>
<dbReference type="EMBL" id="JBCNJP010000027">
    <property type="protein sequence ID" value="KAK9051558.1"/>
    <property type="molecule type" value="Genomic_DNA"/>
</dbReference>
<reference evidence="4 5" key="1">
    <citation type="submission" date="2024-04" db="EMBL/GenBank/DDBJ databases">
        <title>The reference genome of an endangered Asteraceae, Deinandra increscens subsp. villosa, native to the Central Coast of California.</title>
        <authorList>
            <person name="Guilliams M."/>
            <person name="Hasenstab-Lehman K."/>
            <person name="Meyer R."/>
            <person name="Mcevoy S."/>
        </authorList>
    </citation>
    <scope>NUCLEOTIDE SEQUENCE [LARGE SCALE GENOMIC DNA]</scope>
    <source>
        <tissue evidence="4">Leaf</tissue>
    </source>
</reference>
<evidence type="ECO:0000256" key="1">
    <source>
        <dbReference type="SAM" id="MobiDB-lite"/>
    </source>
</evidence>
<sequence>MVVTRSKTRKQNQDDCSRRRAKTLDDGGSPPWSSLNDGILFLIILRLGVYDFFAFSGVCKWWRSVALSNRNVFMASRQPMSLSFSTVHYKKDCCLEDSERRKFKTNLPHFNGRIFVGSTSGYIILFGNRVRDFWLVNPITRHELRFPDYPFHVDQNPAYVRGVLVFSPSMSGWVFVVARGLTDTISFCLAGKEATWNHLISDFPIHDLHFFQGKIYSLNTRYRLCEVILNPKPKLTPLGIDILDSNLLFPELASCDQNLYVLGYNSKDMYGAIKVDFDQMKSASPIKMIEKYSCFVSVLKSGAPGKVGLWEAPQELYERYGYFHGNDSNNHKLRCLNATMWYFPHDCWNVNRLHE</sequence>
<dbReference type="AlphaFoldDB" id="A0AAP0CAB4"/>
<comment type="caution">
    <text evidence="4">The sequence shown here is derived from an EMBL/GenBank/DDBJ whole genome shotgun (WGS) entry which is preliminary data.</text>
</comment>
<dbReference type="Pfam" id="PF00646">
    <property type="entry name" value="F-box"/>
    <property type="match status" value="1"/>
</dbReference>
<dbReference type="Proteomes" id="UP001408789">
    <property type="component" value="Unassembled WGS sequence"/>
</dbReference>
<dbReference type="PANTHER" id="PTHR45463">
    <property type="entry name" value="OS09G0392200 PROTEIN"/>
    <property type="match status" value="1"/>
</dbReference>
<dbReference type="SUPFAM" id="SSF81383">
    <property type="entry name" value="F-box domain"/>
    <property type="match status" value="1"/>
</dbReference>
<dbReference type="InterPro" id="IPR001810">
    <property type="entry name" value="F-box_dom"/>
</dbReference>
<protein>
    <recommendedName>
        <fullName evidence="6">F-box domain-containing protein</fullName>
    </recommendedName>
</protein>
<evidence type="ECO:0000313" key="5">
    <source>
        <dbReference type="Proteomes" id="UP001408789"/>
    </source>
</evidence>
<dbReference type="InterPro" id="IPR036047">
    <property type="entry name" value="F-box-like_dom_sf"/>
</dbReference>
<evidence type="ECO:0008006" key="6">
    <source>
        <dbReference type="Google" id="ProtNLM"/>
    </source>
</evidence>
<dbReference type="Gene3D" id="1.20.1280.50">
    <property type="match status" value="1"/>
</dbReference>
<feature type="compositionally biased region" description="Basic residues" evidence="1">
    <location>
        <begin position="1"/>
        <end position="10"/>
    </location>
</feature>
<dbReference type="InterPro" id="IPR005174">
    <property type="entry name" value="KIB1-4_b-propeller"/>
</dbReference>
<evidence type="ECO:0000259" key="2">
    <source>
        <dbReference type="Pfam" id="PF00646"/>
    </source>
</evidence>
<keyword evidence="5" id="KW-1185">Reference proteome</keyword>
<name>A0AAP0CAB4_9ASTR</name>
<feature type="region of interest" description="Disordered" evidence="1">
    <location>
        <begin position="1"/>
        <end position="28"/>
    </location>
</feature>
<dbReference type="Pfam" id="PF03478">
    <property type="entry name" value="Beta-prop_KIB1-4"/>
    <property type="match status" value="1"/>
</dbReference>
<evidence type="ECO:0000313" key="4">
    <source>
        <dbReference type="EMBL" id="KAK9051558.1"/>
    </source>
</evidence>
<evidence type="ECO:0000259" key="3">
    <source>
        <dbReference type="Pfam" id="PF03478"/>
    </source>
</evidence>
<proteinExistence type="predicted"/>
<dbReference type="CDD" id="cd09917">
    <property type="entry name" value="F-box_SF"/>
    <property type="match status" value="1"/>
</dbReference>